<reference evidence="1 2" key="1">
    <citation type="submission" date="2021-08" db="EMBL/GenBank/DDBJ databases">
        <title>Nocardioides bacterium WL0053 sp. nov., isolated from the sediment.</title>
        <authorList>
            <person name="Wang L."/>
            <person name="Zhang D."/>
            <person name="Zhang A."/>
        </authorList>
    </citation>
    <scope>NUCLEOTIDE SEQUENCE [LARGE SCALE GENOMIC DNA]</scope>
    <source>
        <strain evidence="1 2">WL0053</strain>
    </source>
</reference>
<organism evidence="1 2">
    <name type="scientific">Nocardioides jiangsuensis</name>
    <dbReference type="NCBI Taxonomy" id="2866161"/>
    <lineage>
        <taxon>Bacteria</taxon>
        <taxon>Bacillati</taxon>
        <taxon>Actinomycetota</taxon>
        <taxon>Actinomycetes</taxon>
        <taxon>Propionibacteriales</taxon>
        <taxon>Nocardioidaceae</taxon>
        <taxon>Nocardioides</taxon>
    </lineage>
</organism>
<proteinExistence type="predicted"/>
<evidence type="ECO:0000313" key="2">
    <source>
        <dbReference type="Proteomes" id="UP000754710"/>
    </source>
</evidence>
<dbReference type="Proteomes" id="UP000754710">
    <property type="component" value="Unassembled WGS sequence"/>
</dbReference>
<dbReference type="EMBL" id="JAIEZQ010000002">
    <property type="protein sequence ID" value="MBY9075080.1"/>
    <property type="molecule type" value="Genomic_DNA"/>
</dbReference>
<sequence>MSPPPVLTIDIVTSDDALMTARALVLHDLEVTRAANPESVSALEEAVTTRRWWTSQWAEGKEYVAGLIAQDVQDALLDRVGRWPLCRACDHLEPHALYIHPELGGPEPTWVCEHSGIAVAPLGSLPH</sequence>
<comment type="caution">
    <text evidence="1">The sequence shown here is derived from an EMBL/GenBank/DDBJ whole genome shotgun (WGS) entry which is preliminary data.</text>
</comment>
<accession>A0ABS7RJ48</accession>
<evidence type="ECO:0000313" key="1">
    <source>
        <dbReference type="EMBL" id="MBY9075080.1"/>
    </source>
</evidence>
<protein>
    <submittedName>
        <fullName evidence="1">Uncharacterized protein</fullName>
    </submittedName>
</protein>
<name>A0ABS7RJ48_9ACTN</name>
<keyword evidence="2" id="KW-1185">Reference proteome</keyword>
<gene>
    <name evidence="1" type="ORF">K1X13_09640</name>
</gene>